<gene>
    <name evidence="1" type="ORF">SARC_16003</name>
</gene>
<evidence type="ECO:0000313" key="1">
    <source>
        <dbReference type="EMBL" id="KNC71459.1"/>
    </source>
</evidence>
<dbReference type="EMBL" id="KQ248764">
    <property type="protein sequence ID" value="KNC71459.1"/>
    <property type="molecule type" value="Genomic_DNA"/>
</dbReference>
<dbReference type="GeneID" id="25916507"/>
<organism evidence="1 2">
    <name type="scientific">Sphaeroforma arctica JP610</name>
    <dbReference type="NCBI Taxonomy" id="667725"/>
    <lineage>
        <taxon>Eukaryota</taxon>
        <taxon>Ichthyosporea</taxon>
        <taxon>Ichthyophonida</taxon>
        <taxon>Sphaeroforma</taxon>
    </lineage>
</organism>
<reference evidence="1 2" key="1">
    <citation type="submission" date="2011-02" db="EMBL/GenBank/DDBJ databases">
        <title>The Genome Sequence of Sphaeroforma arctica JP610.</title>
        <authorList>
            <consortium name="The Broad Institute Genome Sequencing Platform"/>
            <person name="Russ C."/>
            <person name="Cuomo C."/>
            <person name="Young S.K."/>
            <person name="Zeng Q."/>
            <person name="Gargeya S."/>
            <person name="Alvarado L."/>
            <person name="Berlin A."/>
            <person name="Chapman S.B."/>
            <person name="Chen Z."/>
            <person name="Freedman E."/>
            <person name="Gellesch M."/>
            <person name="Goldberg J."/>
            <person name="Griggs A."/>
            <person name="Gujja S."/>
            <person name="Heilman E."/>
            <person name="Heiman D."/>
            <person name="Howarth C."/>
            <person name="Mehta T."/>
            <person name="Neiman D."/>
            <person name="Pearson M."/>
            <person name="Roberts A."/>
            <person name="Saif S."/>
            <person name="Shea T."/>
            <person name="Shenoy N."/>
            <person name="Sisk P."/>
            <person name="Stolte C."/>
            <person name="Sykes S."/>
            <person name="White J."/>
            <person name="Yandava C."/>
            <person name="Burger G."/>
            <person name="Gray M.W."/>
            <person name="Holland P.W.H."/>
            <person name="King N."/>
            <person name="Lang F.B.F."/>
            <person name="Roger A.J."/>
            <person name="Ruiz-Trillo I."/>
            <person name="Haas B."/>
            <person name="Nusbaum C."/>
            <person name="Birren B."/>
        </authorList>
    </citation>
    <scope>NUCLEOTIDE SEQUENCE [LARGE SCALE GENOMIC DNA]</scope>
    <source>
        <strain evidence="1 2">JP610</strain>
    </source>
</reference>
<keyword evidence="2" id="KW-1185">Reference proteome</keyword>
<dbReference type="RefSeq" id="XP_014145361.1">
    <property type="nucleotide sequence ID" value="XM_014289886.1"/>
</dbReference>
<sequence length="149" mass="16065">MIAQPSLYSLSNESFLSLPAQGKFLKRWAKGMATSNKSQAIVESGGESRSFVSAQGNTARALSHGYITPTPLSYSSIHGPNYGTPRRNSVSVSLLSPNPASPPTFMFSSGVETAERTITSISSSALPLYRKEVWLNVSETSPPMQHRKS</sequence>
<proteinExistence type="predicted"/>
<dbReference type="AlphaFoldDB" id="A0A0L0F4B2"/>
<name>A0A0L0F4B2_9EUKA</name>
<evidence type="ECO:0000313" key="2">
    <source>
        <dbReference type="Proteomes" id="UP000054560"/>
    </source>
</evidence>
<dbReference type="Proteomes" id="UP000054560">
    <property type="component" value="Unassembled WGS sequence"/>
</dbReference>
<protein>
    <submittedName>
        <fullName evidence="1">Uncharacterized protein</fullName>
    </submittedName>
</protein>
<accession>A0A0L0F4B2</accession>